<accession>A0A0K2TXC7</accession>
<proteinExistence type="predicted"/>
<dbReference type="AlphaFoldDB" id="A0A0K2TXC7"/>
<name>A0A0K2TXC7_LEPSM</name>
<reference evidence="1" key="1">
    <citation type="submission" date="2014-05" db="EMBL/GenBank/DDBJ databases">
        <authorList>
            <person name="Chronopoulou M."/>
        </authorList>
    </citation>
    <scope>NUCLEOTIDE SEQUENCE</scope>
    <source>
        <tissue evidence="1">Whole organism</tissue>
    </source>
</reference>
<organism evidence="1">
    <name type="scientific">Lepeophtheirus salmonis</name>
    <name type="common">Salmon louse</name>
    <name type="synonym">Caligus salmonis</name>
    <dbReference type="NCBI Taxonomy" id="72036"/>
    <lineage>
        <taxon>Eukaryota</taxon>
        <taxon>Metazoa</taxon>
        <taxon>Ecdysozoa</taxon>
        <taxon>Arthropoda</taxon>
        <taxon>Crustacea</taxon>
        <taxon>Multicrustacea</taxon>
        <taxon>Hexanauplia</taxon>
        <taxon>Copepoda</taxon>
        <taxon>Siphonostomatoida</taxon>
        <taxon>Caligidae</taxon>
        <taxon>Lepeophtheirus</taxon>
    </lineage>
</organism>
<dbReference type="EMBL" id="HACA01013313">
    <property type="protein sequence ID" value="CDW30674.1"/>
    <property type="molecule type" value="Transcribed_RNA"/>
</dbReference>
<evidence type="ECO:0000313" key="1">
    <source>
        <dbReference type="EMBL" id="CDW30674.1"/>
    </source>
</evidence>
<protein>
    <submittedName>
        <fullName evidence="1">Putative LOC101735702 [Bombyx mori]</fullName>
    </submittedName>
</protein>
<feature type="non-terminal residue" evidence="1">
    <location>
        <position position="1"/>
    </location>
</feature>
<sequence length="83" mass="9957">QIYITLAYIMRSKEINVEFSFKVVVDSFMENNKTNNYKDLVNRLMEDYKAMPCIMNMHFFRIHFAGFPDNLRGLIEEQVEILQ</sequence>